<keyword evidence="2" id="KW-0813">Transport</keyword>
<name>A0A858U4T9_9MOLU</name>
<keyword evidence="7 8" id="KW-0472">Membrane</keyword>
<feature type="transmembrane region" description="Helical" evidence="8">
    <location>
        <begin position="412"/>
        <end position="433"/>
    </location>
</feature>
<evidence type="ECO:0000256" key="8">
    <source>
        <dbReference type="SAM" id="Phobius"/>
    </source>
</evidence>
<feature type="transmembrane region" description="Helical" evidence="8">
    <location>
        <begin position="30"/>
        <end position="50"/>
    </location>
</feature>
<keyword evidence="10" id="KW-1185">Reference proteome</keyword>
<feature type="transmembrane region" description="Helical" evidence="8">
    <location>
        <begin position="155"/>
        <end position="175"/>
    </location>
</feature>
<feature type="transmembrane region" description="Helical" evidence="8">
    <location>
        <begin position="248"/>
        <end position="268"/>
    </location>
</feature>
<feature type="transmembrane region" description="Helical" evidence="8">
    <location>
        <begin position="288"/>
        <end position="307"/>
    </location>
</feature>
<evidence type="ECO:0000256" key="1">
    <source>
        <dbReference type="ARBA" id="ARBA00004651"/>
    </source>
</evidence>
<dbReference type="PANTHER" id="PTHR32024:SF1">
    <property type="entry name" value="KTR SYSTEM POTASSIUM UPTAKE PROTEIN B"/>
    <property type="match status" value="1"/>
</dbReference>
<dbReference type="AlphaFoldDB" id="A0A858U4T9"/>
<dbReference type="GO" id="GO:0030001">
    <property type="term" value="P:metal ion transport"/>
    <property type="evidence" value="ECO:0007669"/>
    <property type="project" value="UniProtKB-ARBA"/>
</dbReference>
<accession>A0A858U4T9</accession>
<evidence type="ECO:0000256" key="5">
    <source>
        <dbReference type="ARBA" id="ARBA00022989"/>
    </source>
</evidence>
<keyword evidence="6" id="KW-0406">Ion transport</keyword>
<dbReference type="Pfam" id="PF02386">
    <property type="entry name" value="TrkH"/>
    <property type="match status" value="1"/>
</dbReference>
<dbReference type="GO" id="GO:0008324">
    <property type="term" value="F:monoatomic cation transmembrane transporter activity"/>
    <property type="evidence" value="ECO:0007669"/>
    <property type="project" value="InterPro"/>
</dbReference>
<evidence type="ECO:0000256" key="4">
    <source>
        <dbReference type="ARBA" id="ARBA00022692"/>
    </source>
</evidence>
<gene>
    <name evidence="9" type="ORF">HGG69_02075</name>
</gene>
<proteinExistence type="predicted"/>
<feature type="transmembrane region" description="Helical" evidence="8">
    <location>
        <begin position="485"/>
        <end position="504"/>
    </location>
</feature>
<evidence type="ECO:0000256" key="6">
    <source>
        <dbReference type="ARBA" id="ARBA00023065"/>
    </source>
</evidence>
<feature type="transmembrane region" description="Helical" evidence="8">
    <location>
        <begin position="95"/>
        <end position="124"/>
    </location>
</feature>
<evidence type="ECO:0000256" key="3">
    <source>
        <dbReference type="ARBA" id="ARBA00022475"/>
    </source>
</evidence>
<reference evidence="9 10" key="1">
    <citation type="submission" date="2020-04" db="EMBL/GenBank/DDBJ databases">
        <title>Novel Mycoplasma species detected in Phocoena phocoena (harbor porpoise) from the USA.</title>
        <authorList>
            <person name="Volokhov D.V."/>
        </authorList>
    </citation>
    <scope>NUCLEOTIDE SEQUENCE [LARGE SCALE GENOMIC DNA]</scope>
    <source>
        <strain evidence="9 10">Phocoena C-264-GEN</strain>
    </source>
</reference>
<keyword evidence="3" id="KW-1003">Cell membrane</keyword>
<dbReference type="KEGG" id="mphe:HGG69_02075"/>
<sequence>MKNWKRTNVKNNKPSFNLVTYFKKTGKIKYIFLVYLLITISISILLYLPISHNDMKAAKADFDYSDALFIAASAFSDTGLSTLNISLGFNELGQAIIAVAILIGGFGFFTLKLYIFQLLFGWMWKKTSYYKRDMIQLERGSTVDGDTTKLIKVSLTVLFITLFASIIFMTLYFYFSPAGHFDDQLAAKKLGPNTFNPFLPEHYNPNGDFIKSLRYGIFESISALNNAGFDIIGPASINAYYNAYGLQLWIMLLIFIGGVGYPSLYDFYNKIVSLRNGKKYRFSLFTKLNLITYLCITIIGITLTFIFETTSKNDHTFWNQDEYGSIATKSFAIIFHTMSTRSAGFATIDYYHFTNQTTILHAILMFIGFAPASTAGGIRNITISIIFLSVYNTILGRNNIVAFHRRIGKETLIKAVNILTIAMILVIIGSFIVSTSVDYNPIELNKNIKNYSTADVFFEVTSAFGSSGLSTGLTEKLNLASKLTLIIYMFIGQLGITSTILVWGNQKHNVNSYTYIYEDVSLG</sequence>
<protein>
    <submittedName>
        <fullName evidence="9">TrkH family potassium uptake protein</fullName>
    </submittedName>
</protein>
<dbReference type="RefSeq" id="WP_169605140.1">
    <property type="nucleotide sequence ID" value="NZ_CP051481.1"/>
</dbReference>
<dbReference type="GO" id="GO:0005886">
    <property type="term" value="C:plasma membrane"/>
    <property type="evidence" value="ECO:0007669"/>
    <property type="project" value="UniProtKB-SubCell"/>
</dbReference>
<dbReference type="EMBL" id="CP051481">
    <property type="protein sequence ID" value="QJG67089.1"/>
    <property type="molecule type" value="Genomic_DNA"/>
</dbReference>
<evidence type="ECO:0000313" key="9">
    <source>
        <dbReference type="EMBL" id="QJG67089.1"/>
    </source>
</evidence>
<evidence type="ECO:0000256" key="7">
    <source>
        <dbReference type="ARBA" id="ARBA00023136"/>
    </source>
</evidence>
<dbReference type="PANTHER" id="PTHR32024">
    <property type="entry name" value="TRK SYSTEM POTASSIUM UPTAKE PROTEIN TRKG-RELATED"/>
    <property type="match status" value="1"/>
</dbReference>
<organism evidence="9 10">
    <name type="scientific">Mycoplasma phocoenae</name>
    <dbReference type="NCBI Taxonomy" id="754517"/>
    <lineage>
        <taxon>Bacteria</taxon>
        <taxon>Bacillati</taxon>
        <taxon>Mycoplasmatota</taxon>
        <taxon>Mollicutes</taxon>
        <taxon>Mycoplasmataceae</taxon>
        <taxon>Mycoplasma</taxon>
    </lineage>
</organism>
<comment type="subcellular location">
    <subcellularLocation>
        <location evidence="1">Cell membrane</location>
        <topology evidence="1">Multi-pass membrane protein</topology>
    </subcellularLocation>
</comment>
<keyword evidence="4 8" id="KW-0812">Transmembrane</keyword>
<keyword evidence="5 8" id="KW-1133">Transmembrane helix</keyword>
<evidence type="ECO:0000313" key="10">
    <source>
        <dbReference type="Proteomes" id="UP000501060"/>
    </source>
</evidence>
<dbReference type="InterPro" id="IPR003445">
    <property type="entry name" value="Cat_transpt"/>
</dbReference>
<feature type="transmembrane region" description="Helical" evidence="8">
    <location>
        <begin position="359"/>
        <end position="391"/>
    </location>
</feature>
<evidence type="ECO:0000256" key="2">
    <source>
        <dbReference type="ARBA" id="ARBA00022448"/>
    </source>
</evidence>
<dbReference type="Proteomes" id="UP000501060">
    <property type="component" value="Chromosome"/>
</dbReference>